<gene>
    <name evidence="2" type="ORF">MTR67_034963</name>
</gene>
<protein>
    <recommendedName>
        <fullName evidence="1">Tf2-1-like SH3-like domain-containing protein</fullName>
    </recommendedName>
</protein>
<evidence type="ECO:0000313" key="2">
    <source>
        <dbReference type="EMBL" id="WMV41578.1"/>
    </source>
</evidence>
<sequence>MSLSFLKSYADVIKRELKFDVDDWVYSKISPMKGVMRFKKKGKLSPRYMGAYHILRRIYSVVYELELPTDLASVLQYSMSLC</sequence>
<proteinExistence type="predicted"/>
<dbReference type="AlphaFoldDB" id="A0AAF0U983"/>
<dbReference type="PANTHER" id="PTHR46148:SF60">
    <property type="entry name" value="CHROMO DOMAIN-CONTAINING PROTEIN"/>
    <property type="match status" value="1"/>
</dbReference>
<feature type="domain" description="Tf2-1-like SH3-like" evidence="1">
    <location>
        <begin position="23"/>
        <end position="74"/>
    </location>
</feature>
<organism evidence="2 3">
    <name type="scientific">Solanum verrucosum</name>
    <dbReference type="NCBI Taxonomy" id="315347"/>
    <lineage>
        <taxon>Eukaryota</taxon>
        <taxon>Viridiplantae</taxon>
        <taxon>Streptophyta</taxon>
        <taxon>Embryophyta</taxon>
        <taxon>Tracheophyta</taxon>
        <taxon>Spermatophyta</taxon>
        <taxon>Magnoliopsida</taxon>
        <taxon>eudicotyledons</taxon>
        <taxon>Gunneridae</taxon>
        <taxon>Pentapetalae</taxon>
        <taxon>asterids</taxon>
        <taxon>lamiids</taxon>
        <taxon>Solanales</taxon>
        <taxon>Solanaceae</taxon>
        <taxon>Solanoideae</taxon>
        <taxon>Solaneae</taxon>
        <taxon>Solanum</taxon>
    </lineage>
</organism>
<dbReference type="Proteomes" id="UP001234989">
    <property type="component" value="Chromosome 8"/>
</dbReference>
<evidence type="ECO:0000259" key="1">
    <source>
        <dbReference type="Pfam" id="PF24626"/>
    </source>
</evidence>
<dbReference type="Pfam" id="PF24626">
    <property type="entry name" value="SH3_Tf2-1"/>
    <property type="match status" value="1"/>
</dbReference>
<keyword evidence="3" id="KW-1185">Reference proteome</keyword>
<dbReference type="InterPro" id="IPR056924">
    <property type="entry name" value="SH3_Tf2-1"/>
</dbReference>
<reference evidence="2" key="1">
    <citation type="submission" date="2023-08" db="EMBL/GenBank/DDBJ databases">
        <title>A de novo genome assembly of Solanum verrucosum Schlechtendal, a Mexican diploid species geographically isolated from the other diploid A-genome species in potato relatives.</title>
        <authorList>
            <person name="Hosaka K."/>
        </authorList>
    </citation>
    <scope>NUCLEOTIDE SEQUENCE</scope>
    <source>
        <tissue evidence="2">Young leaves</tissue>
    </source>
</reference>
<evidence type="ECO:0000313" key="3">
    <source>
        <dbReference type="Proteomes" id="UP001234989"/>
    </source>
</evidence>
<dbReference type="EMBL" id="CP133619">
    <property type="protein sequence ID" value="WMV41578.1"/>
    <property type="molecule type" value="Genomic_DNA"/>
</dbReference>
<dbReference type="PANTHER" id="PTHR46148">
    <property type="entry name" value="CHROMO DOMAIN-CONTAINING PROTEIN"/>
    <property type="match status" value="1"/>
</dbReference>
<name>A0AAF0U983_SOLVR</name>
<accession>A0AAF0U983</accession>